<protein>
    <submittedName>
        <fullName evidence="2">L-ribulose-5-phosphate 3-epimerase UlaE</fullName>
        <ecNumber evidence="2">5.1.3.22</ecNumber>
    </submittedName>
</protein>
<dbReference type="Pfam" id="PF01261">
    <property type="entry name" value="AP_endonuc_2"/>
    <property type="match status" value="1"/>
</dbReference>
<organism evidence="2 3">
    <name type="scientific">Adhaeretor mobilis</name>
    <dbReference type="NCBI Taxonomy" id="1930276"/>
    <lineage>
        <taxon>Bacteria</taxon>
        <taxon>Pseudomonadati</taxon>
        <taxon>Planctomycetota</taxon>
        <taxon>Planctomycetia</taxon>
        <taxon>Pirellulales</taxon>
        <taxon>Lacipirellulaceae</taxon>
        <taxon>Adhaeretor</taxon>
    </lineage>
</organism>
<evidence type="ECO:0000313" key="2">
    <source>
        <dbReference type="EMBL" id="QDS99655.1"/>
    </source>
</evidence>
<gene>
    <name evidence="2" type="primary">ulaE_1</name>
    <name evidence="2" type="ORF">HG15A2_29820</name>
</gene>
<dbReference type="SUPFAM" id="SSF51658">
    <property type="entry name" value="Xylose isomerase-like"/>
    <property type="match status" value="1"/>
</dbReference>
<evidence type="ECO:0000313" key="3">
    <source>
        <dbReference type="Proteomes" id="UP000319852"/>
    </source>
</evidence>
<reference evidence="2 3" key="1">
    <citation type="submission" date="2019-02" db="EMBL/GenBank/DDBJ databases">
        <title>Deep-cultivation of Planctomycetes and their phenomic and genomic characterization uncovers novel biology.</title>
        <authorList>
            <person name="Wiegand S."/>
            <person name="Jogler M."/>
            <person name="Boedeker C."/>
            <person name="Pinto D."/>
            <person name="Vollmers J."/>
            <person name="Rivas-Marin E."/>
            <person name="Kohn T."/>
            <person name="Peeters S.H."/>
            <person name="Heuer A."/>
            <person name="Rast P."/>
            <person name="Oberbeckmann S."/>
            <person name="Bunk B."/>
            <person name="Jeske O."/>
            <person name="Meyerdierks A."/>
            <person name="Storesund J.E."/>
            <person name="Kallscheuer N."/>
            <person name="Luecker S."/>
            <person name="Lage O.M."/>
            <person name="Pohl T."/>
            <person name="Merkel B.J."/>
            <person name="Hornburger P."/>
            <person name="Mueller R.-W."/>
            <person name="Bruemmer F."/>
            <person name="Labrenz M."/>
            <person name="Spormann A.M."/>
            <person name="Op den Camp H."/>
            <person name="Overmann J."/>
            <person name="Amann R."/>
            <person name="Jetten M.S.M."/>
            <person name="Mascher T."/>
            <person name="Medema M.H."/>
            <person name="Devos D.P."/>
            <person name="Kaster A.-K."/>
            <person name="Ovreas L."/>
            <person name="Rohde M."/>
            <person name="Galperin M.Y."/>
            <person name="Jogler C."/>
        </authorList>
    </citation>
    <scope>NUCLEOTIDE SEQUENCE [LARGE SCALE GENOMIC DNA]</scope>
    <source>
        <strain evidence="2 3">HG15A2</strain>
    </source>
</reference>
<dbReference type="InterPro" id="IPR036237">
    <property type="entry name" value="Xyl_isomerase-like_sf"/>
</dbReference>
<dbReference type="OrthoDB" id="1900402at2"/>
<keyword evidence="3" id="KW-1185">Reference proteome</keyword>
<dbReference type="Proteomes" id="UP000319852">
    <property type="component" value="Chromosome"/>
</dbReference>
<dbReference type="PANTHER" id="PTHR12110">
    <property type="entry name" value="HYDROXYPYRUVATE ISOMERASE"/>
    <property type="match status" value="1"/>
</dbReference>
<dbReference type="InterPro" id="IPR050312">
    <property type="entry name" value="IolE/XylAMocC-like"/>
</dbReference>
<dbReference type="PANTHER" id="PTHR12110:SF52">
    <property type="entry name" value="XYLOSE ISOMERASE"/>
    <property type="match status" value="1"/>
</dbReference>
<dbReference type="KEGG" id="amob:HG15A2_29820"/>
<dbReference type="AlphaFoldDB" id="A0A517MXP8"/>
<dbReference type="InterPro" id="IPR013022">
    <property type="entry name" value="Xyl_isomerase-like_TIM-brl"/>
</dbReference>
<name>A0A517MXP8_9BACT</name>
<sequence>MLLGYNTNGLAHHSLPAAIELLAGLGYRSVAITLDHGCLNPYSPYHEKELQEASGLLKQYGLSSVIETGARFLLNPSKKHQPTLLSPRAAGRPRRIEFLRHAIDTAAALGSDCVSLWSGALPKGDSRENGMRRLVESLKAVLDYAERRDVTLGFEPEPGMLIDTMDAYGELIEKVECPRLQLTLDIGHLHCQGETPIAEVIERWHERLVNVHIEDMNAGTHEHLMFGAGEIDFPDIVEALERIDYQGGVHVELSRHSHVGPTAAMQAITFLKSLLKTNPK</sequence>
<dbReference type="RefSeq" id="WP_145060836.1">
    <property type="nucleotide sequence ID" value="NZ_CP036263.1"/>
</dbReference>
<evidence type="ECO:0000259" key="1">
    <source>
        <dbReference type="Pfam" id="PF01261"/>
    </source>
</evidence>
<accession>A0A517MXP8</accession>
<dbReference type="EC" id="5.1.3.22" evidence="2"/>
<proteinExistence type="predicted"/>
<dbReference type="GO" id="GO:0034015">
    <property type="term" value="F:L-ribulose-5-phosphate 3-epimerase activity"/>
    <property type="evidence" value="ECO:0007669"/>
    <property type="project" value="UniProtKB-EC"/>
</dbReference>
<keyword evidence="2" id="KW-0413">Isomerase</keyword>
<dbReference type="EMBL" id="CP036263">
    <property type="protein sequence ID" value="QDS99655.1"/>
    <property type="molecule type" value="Genomic_DNA"/>
</dbReference>
<feature type="domain" description="Xylose isomerase-like TIM barrel" evidence="1">
    <location>
        <begin position="20"/>
        <end position="273"/>
    </location>
</feature>
<dbReference type="Gene3D" id="3.20.20.150">
    <property type="entry name" value="Divalent-metal-dependent TIM barrel enzymes"/>
    <property type="match status" value="1"/>
</dbReference>